<evidence type="ECO:0000256" key="1">
    <source>
        <dbReference type="SAM" id="Phobius"/>
    </source>
</evidence>
<comment type="caution">
    <text evidence="2">The sequence shown here is derived from an EMBL/GenBank/DDBJ whole genome shotgun (WGS) entry which is preliminary data.</text>
</comment>
<accession>A0ABV1AE88</accession>
<keyword evidence="1" id="KW-1133">Transmembrane helix</keyword>
<feature type="transmembrane region" description="Helical" evidence="1">
    <location>
        <begin position="26"/>
        <end position="45"/>
    </location>
</feature>
<sequence length="265" mass="28282">MELEQLITTSTQLLTLTFTKRMERTLIQVIATMMVFLTLGFQPVFSQVAITRAGCGTTKFCLDKPNECNPAANTTPCLFGSGKATAFNNPTGIDLTFELSGNSTGYIALGLTQNVSVDPIMLFICGQNSSSNGTFFFTTMTLDVNKTLTSLARNMTGIMTGIQSSVVGENIKCKFSVSNLNATAPQTRANKDTTFQVVIGSGPLDGNTLGSFILARNSESLDFSVFLPNSTTNTTAAPSGANRPLYSNAVLPLLSFLTLSILKFA</sequence>
<gene>
    <name evidence="2" type="ORF">AMECASPLE_027774</name>
</gene>
<dbReference type="InterPro" id="IPR042789">
    <property type="entry name" value="FRRS1L"/>
</dbReference>
<keyword evidence="3" id="KW-1185">Reference proteome</keyword>
<evidence type="ECO:0000313" key="2">
    <source>
        <dbReference type="EMBL" id="MEQ2315961.1"/>
    </source>
</evidence>
<reference evidence="2 3" key="1">
    <citation type="submission" date="2021-06" db="EMBL/GenBank/DDBJ databases">
        <authorList>
            <person name="Palmer J.M."/>
        </authorList>
    </citation>
    <scope>NUCLEOTIDE SEQUENCE [LARGE SCALE GENOMIC DNA]</scope>
    <source>
        <strain evidence="2 3">AS_MEX2019</strain>
        <tissue evidence="2">Muscle</tissue>
    </source>
</reference>
<dbReference type="EMBL" id="JAHRIP010087615">
    <property type="protein sequence ID" value="MEQ2315961.1"/>
    <property type="molecule type" value="Genomic_DNA"/>
</dbReference>
<protein>
    <recommendedName>
        <fullName evidence="4">Ferric-chelate reductase 1</fullName>
    </recommendedName>
</protein>
<evidence type="ECO:0000313" key="3">
    <source>
        <dbReference type="Proteomes" id="UP001469553"/>
    </source>
</evidence>
<keyword evidence="1" id="KW-0472">Membrane</keyword>
<evidence type="ECO:0008006" key="4">
    <source>
        <dbReference type="Google" id="ProtNLM"/>
    </source>
</evidence>
<dbReference type="PANTHER" id="PTHR46902:SF1">
    <property type="entry name" value="DOMON DOMAIN-CONTAINING PROTEIN FRRS1L"/>
    <property type="match status" value="1"/>
</dbReference>
<keyword evidence="1" id="KW-0812">Transmembrane</keyword>
<dbReference type="Proteomes" id="UP001469553">
    <property type="component" value="Unassembled WGS sequence"/>
</dbReference>
<dbReference type="PANTHER" id="PTHR46902">
    <property type="entry name" value="DOMON DOMAIN-CONTAINING PROTEIN FRRS1L"/>
    <property type="match status" value="1"/>
</dbReference>
<name>A0ABV1AE88_9TELE</name>
<organism evidence="2 3">
    <name type="scientific">Ameca splendens</name>
    <dbReference type="NCBI Taxonomy" id="208324"/>
    <lineage>
        <taxon>Eukaryota</taxon>
        <taxon>Metazoa</taxon>
        <taxon>Chordata</taxon>
        <taxon>Craniata</taxon>
        <taxon>Vertebrata</taxon>
        <taxon>Euteleostomi</taxon>
        <taxon>Actinopterygii</taxon>
        <taxon>Neopterygii</taxon>
        <taxon>Teleostei</taxon>
        <taxon>Neoteleostei</taxon>
        <taxon>Acanthomorphata</taxon>
        <taxon>Ovalentaria</taxon>
        <taxon>Atherinomorphae</taxon>
        <taxon>Cyprinodontiformes</taxon>
        <taxon>Goodeidae</taxon>
        <taxon>Ameca</taxon>
    </lineage>
</organism>
<proteinExistence type="predicted"/>